<dbReference type="Proteomes" id="UP000182584">
    <property type="component" value="Unassembled WGS sequence"/>
</dbReference>
<evidence type="ECO:0000313" key="1">
    <source>
        <dbReference type="EMBL" id="SES37664.1"/>
    </source>
</evidence>
<name>A0A1H9WV10_BUTFI</name>
<gene>
    <name evidence="1" type="ORF">SAMN04487884_1356</name>
</gene>
<reference evidence="1 2" key="1">
    <citation type="submission" date="2016-10" db="EMBL/GenBank/DDBJ databases">
        <authorList>
            <person name="de Groot N.N."/>
        </authorList>
    </citation>
    <scope>NUCLEOTIDE SEQUENCE [LARGE SCALE GENOMIC DNA]</scope>
    <source>
        <strain evidence="1 2">AR40</strain>
    </source>
</reference>
<protein>
    <submittedName>
        <fullName evidence="1">Uncharacterized protein</fullName>
    </submittedName>
</protein>
<proteinExistence type="predicted"/>
<dbReference type="EMBL" id="FOGJ01000035">
    <property type="protein sequence ID" value="SES37664.1"/>
    <property type="molecule type" value="Genomic_DNA"/>
</dbReference>
<dbReference type="Gene3D" id="3.40.50.2000">
    <property type="entry name" value="Glycogen Phosphorylase B"/>
    <property type="match status" value="1"/>
</dbReference>
<dbReference type="AlphaFoldDB" id="A0A1H9WV10"/>
<sequence length="373" mass="41654">MGQPFFLEMIKDRKVAYITVKNADYIRTLQFGRMLKQYASESIVVSSEKGNPLTRSLDIRKKIRDIDLNYYDVVIAGFLPQLIWKDIRKRLSASSSDRFNKTVLVADMFLSLYDTVVLDRKLLSRSGHIAGLCKKLDKLVVNDASLIITDTKADAEYFINEFCEGKGAFETLYLEADPELVNMDGGIEEHACEYSDIEACGLKNSDIEGDSSEGSFISDVTHANKILYFGTGLPLQGTGYVVDAMKILSEECGCECVYIGGDRYLTSKQKKALRSANITYYKYLPQADLYKQIAGADICLAGHFAPDIDKSDRTIPGKAFIYELYSKKMILGDTRANHEIFSPDERHIFVKRGSVKAIVEAVRSVYGGGNEGS</sequence>
<accession>A0A1H9WV10</accession>
<organism evidence="1 2">
    <name type="scientific">Butyrivibrio fibrisolvens</name>
    <dbReference type="NCBI Taxonomy" id="831"/>
    <lineage>
        <taxon>Bacteria</taxon>
        <taxon>Bacillati</taxon>
        <taxon>Bacillota</taxon>
        <taxon>Clostridia</taxon>
        <taxon>Lachnospirales</taxon>
        <taxon>Lachnospiraceae</taxon>
        <taxon>Butyrivibrio</taxon>
    </lineage>
</organism>
<dbReference type="SUPFAM" id="SSF53756">
    <property type="entry name" value="UDP-Glycosyltransferase/glycogen phosphorylase"/>
    <property type="match status" value="1"/>
</dbReference>
<evidence type="ECO:0000313" key="2">
    <source>
        <dbReference type="Proteomes" id="UP000182584"/>
    </source>
</evidence>